<protein>
    <submittedName>
        <fullName evidence="1">Uncharacterized protein</fullName>
    </submittedName>
</protein>
<evidence type="ECO:0000313" key="1">
    <source>
        <dbReference type="EMBL" id="KAI4348977.1"/>
    </source>
</evidence>
<name>A0ACB9PLQ2_BAUVA</name>
<proteinExistence type="predicted"/>
<evidence type="ECO:0000313" key="2">
    <source>
        <dbReference type="Proteomes" id="UP000828941"/>
    </source>
</evidence>
<comment type="caution">
    <text evidence="1">The sequence shown here is derived from an EMBL/GenBank/DDBJ whole genome shotgun (WGS) entry which is preliminary data.</text>
</comment>
<gene>
    <name evidence="1" type="ORF">L6164_009636</name>
</gene>
<dbReference type="Proteomes" id="UP000828941">
    <property type="component" value="Chromosome 4"/>
</dbReference>
<reference evidence="1 2" key="1">
    <citation type="journal article" date="2022" name="DNA Res.">
        <title>Chromosomal-level genome assembly of the orchid tree Bauhinia variegata (Leguminosae; Cercidoideae) supports the allotetraploid origin hypothesis of Bauhinia.</title>
        <authorList>
            <person name="Zhong Y."/>
            <person name="Chen Y."/>
            <person name="Zheng D."/>
            <person name="Pang J."/>
            <person name="Liu Y."/>
            <person name="Luo S."/>
            <person name="Meng S."/>
            <person name="Qian L."/>
            <person name="Wei D."/>
            <person name="Dai S."/>
            <person name="Zhou R."/>
        </authorList>
    </citation>
    <scope>NUCLEOTIDE SEQUENCE [LARGE SCALE GENOMIC DNA]</scope>
    <source>
        <strain evidence="1">BV-YZ2020</strain>
    </source>
</reference>
<keyword evidence="2" id="KW-1185">Reference proteome</keyword>
<sequence length="109" mass="11727">MTSSVKATEEITKEVGMEDDEDLFEIDLEAVNCMPPPQYWDSYCTSTGSALLANCLLPISDISSAVPASHAAAASLPATTNVFLFTDSMSLGEYLRLPFLRADGFLNKG</sequence>
<organism evidence="1 2">
    <name type="scientific">Bauhinia variegata</name>
    <name type="common">Purple orchid tree</name>
    <name type="synonym">Phanera variegata</name>
    <dbReference type="NCBI Taxonomy" id="167791"/>
    <lineage>
        <taxon>Eukaryota</taxon>
        <taxon>Viridiplantae</taxon>
        <taxon>Streptophyta</taxon>
        <taxon>Embryophyta</taxon>
        <taxon>Tracheophyta</taxon>
        <taxon>Spermatophyta</taxon>
        <taxon>Magnoliopsida</taxon>
        <taxon>eudicotyledons</taxon>
        <taxon>Gunneridae</taxon>
        <taxon>Pentapetalae</taxon>
        <taxon>rosids</taxon>
        <taxon>fabids</taxon>
        <taxon>Fabales</taxon>
        <taxon>Fabaceae</taxon>
        <taxon>Cercidoideae</taxon>
        <taxon>Cercideae</taxon>
        <taxon>Bauhiniinae</taxon>
        <taxon>Bauhinia</taxon>
    </lineage>
</organism>
<dbReference type="EMBL" id="CM039429">
    <property type="protein sequence ID" value="KAI4348977.1"/>
    <property type="molecule type" value="Genomic_DNA"/>
</dbReference>
<accession>A0ACB9PLQ2</accession>